<proteinExistence type="predicted"/>
<evidence type="ECO:0000259" key="10">
    <source>
        <dbReference type="PROSITE" id="PS51104"/>
    </source>
</evidence>
<dbReference type="InterPro" id="IPR013014">
    <property type="entry name" value="PTS_EIIC_2"/>
</dbReference>
<organism evidence="12 13">
    <name type="scientific">Alkalibacterium putridalgicola</name>
    <dbReference type="NCBI Taxonomy" id="426703"/>
    <lineage>
        <taxon>Bacteria</taxon>
        <taxon>Bacillati</taxon>
        <taxon>Bacillota</taxon>
        <taxon>Bacilli</taxon>
        <taxon>Lactobacillales</taxon>
        <taxon>Carnobacteriaceae</taxon>
        <taxon>Alkalibacterium</taxon>
    </lineage>
</organism>
<feature type="transmembrane region" description="Helical" evidence="9">
    <location>
        <begin position="223"/>
        <end position="244"/>
    </location>
</feature>
<feature type="transmembrane region" description="Helical" evidence="9">
    <location>
        <begin position="316"/>
        <end position="335"/>
    </location>
</feature>
<dbReference type="STRING" id="426703.SAMN04488100_12928"/>
<keyword evidence="2" id="KW-0813">Transport</keyword>
<feature type="transmembrane region" description="Helical" evidence="9">
    <location>
        <begin position="341"/>
        <end position="360"/>
    </location>
</feature>
<feature type="transmembrane region" description="Helical" evidence="9">
    <location>
        <begin position="372"/>
        <end position="398"/>
    </location>
</feature>
<evidence type="ECO:0000256" key="6">
    <source>
        <dbReference type="ARBA" id="ARBA00022692"/>
    </source>
</evidence>
<dbReference type="PANTHER" id="PTHR37324">
    <property type="entry name" value="PTS SYSTEM GALACTITOL-SPECIFIC EIIC COMPONENT"/>
    <property type="match status" value="1"/>
</dbReference>
<name>A0A1H7W2H5_9LACT</name>
<gene>
    <name evidence="11" type="ORF">APU01nite_06980</name>
    <name evidence="12" type="ORF">SAMN04488100_12928</name>
</gene>
<keyword evidence="4" id="KW-0762">Sugar transport</keyword>
<evidence type="ECO:0000256" key="1">
    <source>
        <dbReference type="ARBA" id="ARBA00004651"/>
    </source>
</evidence>
<keyword evidence="6 9" id="KW-0812">Transmembrane</keyword>
<sequence>MQNILNGLSLIMDSFGAAIVVPVVLFVLNLIMKVPGKKAFQSALNAGIGLTGFNLLVGAYTPIVTPVVQRMVATTGVNLNILDTGWQATSIVAYSTQVGMIFLGLGLLIQVLLFVLKFTDVFFPSDLWNNYSYMLWGSMLYVVTGNVWLSIGLMVLINVYTMVFAEGLSRRWSTYYGYPRTTIVASHALGSFPLAVVMNHILNKLGADKVKWDTETLQKRLGALGEPTTIGFILGLLLGLAGNVTRLDTLEGWGESFTVGIATATVMAVFPKIADIFASAFKTLTDASKGSAKSDDEDKRVWYLAINDAAGYGEPATILTSLLLIPIIIILAIVLPGNQALPLVDLVALPYMMQVIVSISNGNIFKSLISGTLYLVSGLYLVTVVAPIFTEVALSVGVNLPEGAVLIFSLTVLTNMLGGLLFLVFMTQNTYLIGLSVILFIALYIVFKKNKEDFLLYLEEQAK</sequence>
<feature type="transmembrane region" description="Helical" evidence="9">
    <location>
        <begin position="139"/>
        <end position="163"/>
    </location>
</feature>
<keyword evidence="5" id="KW-0598">Phosphotransferase system</keyword>
<dbReference type="PIRSF" id="PIRSF006304">
    <property type="entry name" value="GatC"/>
    <property type="match status" value="1"/>
</dbReference>
<evidence type="ECO:0000313" key="13">
    <source>
        <dbReference type="Proteomes" id="UP000198548"/>
    </source>
</evidence>
<protein>
    <submittedName>
        <fullName evidence="11">PTS galactitol transporter subunit IIC</fullName>
    </submittedName>
    <submittedName>
        <fullName evidence="12">PTS system IIC component, Gat family (TC 4.A.5)</fullName>
    </submittedName>
</protein>
<evidence type="ECO:0000313" key="14">
    <source>
        <dbReference type="Proteomes" id="UP000321425"/>
    </source>
</evidence>
<feature type="transmembrane region" description="Helical" evidence="9">
    <location>
        <begin position="256"/>
        <end position="274"/>
    </location>
</feature>
<dbReference type="PROSITE" id="PS51104">
    <property type="entry name" value="PTS_EIIC_TYPE_2"/>
    <property type="match status" value="1"/>
</dbReference>
<dbReference type="GO" id="GO:0015577">
    <property type="term" value="F:galactitol transmembrane transporter activity"/>
    <property type="evidence" value="ECO:0007669"/>
    <property type="project" value="InterPro"/>
</dbReference>
<dbReference type="Proteomes" id="UP000321425">
    <property type="component" value="Unassembled WGS sequence"/>
</dbReference>
<evidence type="ECO:0000256" key="4">
    <source>
        <dbReference type="ARBA" id="ARBA00022597"/>
    </source>
</evidence>
<feature type="transmembrane region" description="Helical" evidence="9">
    <location>
        <begin position="43"/>
        <end position="63"/>
    </location>
</feature>
<evidence type="ECO:0000256" key="9">
    <source>
        <dbReference type="SAM" id="Phobius"/>
    </source>
</evidence>
<accession>A0A1H7W2H5</accession>
<feature type="transmembrane region" description="Helical" evidence="9">
    <location>
        <begin position="431"/>
        <end position="447"/>
    </location>
</feature>
<dbReference type="AlphaFoldDB" id="A0A1H7W2H5"/>
<dbReference type="InterPro" id="IPR004703">
    <property type="entry name" value="PTS_sugar-sp_permease"/>
</dbReference>
<evidence type="ECO:0000256" key="2">
    <source>
        <dbReference type="ARBA" id="ARBA00022448"/>
    </source>
</evidence>
<dbReference type="Proteomes" id="UP000198548">
    <property type="component" value="Unassembled WGS sequence"/>
</dbReference>
<feature type="domain" description="PTS EIIC type-2" evidence="10">
    <location>
        <begin position="9"/>
        <end position="450"/>
    </location>
</feature>
<comment type="subcellular location">
    <subcellularLocation>
        <location evidence="1">Cell membrane</location>
        <topology evidence="1">Multi-pass membrane protein</topology>
    </subcellularLocation>
</comment>
<evidence type="ECO:0000256" key="5">
    <source>
        <dbReference type="ARBA" id="ARBA00022683"/>
    </source>
</evidence>
<feature type="transmembrane region" description="Helical" evidence="9">
    <location>
        <begin position="404"/>
        <end position="424"/>
    </location>
</feature>
<feature type="transmembrane region" description="Helical" evidence="9">
    <location>
        <begin position="12"/>
        <end position="31"/>
    </location>
</feature>
<dbReference type="Pfam" id="PF03611">
    <property type="entry name" value="EIIC-GAT"/>
    <property type="match status" value="1"/>
</dbReference>
<evidence type="ECO:0000256" key="7">
    <source>
        <dbReference type="ARBA" id="ARBA00022989"/>
    </source>
</evidence>
<feature type="transmembrane region" description="Helical" evidence="9">
    <location>
        <begin position="98"/>
        <end position="118"/>
    </location>
</feature>
<reference evidence="12 13" key="1">
    <citation type="submission" date="2016-10" db="EMBL/GenBank/DDBJ databases">
        <authorList>
            <person name="de Groot N.N."/>
        </authorList>
    </citation>
    <scope>NUCLEOTIDE SEQUENCE [LARGE SCALE GENOMIC DNA]</scope>
    <source>
        <strain evidence="12 13">DSM 19182</strain>
    </source>
</reference>
<dbReference type="InterPro" id="IPR013853">
    <property type="entry name" value="EIIC-GAT"/>
</dbReference>
<keyword evidence="3" id="KW-1003">Cell membrane</keyword>
<evidence type="ECO:0000256" key="8">
    <source>
        <dbReference type="ARBA" id="ARBA00023136"/>
    </source>
</evidence>
<dbReference type="GO" id="GO:0009401">
    <property type="term" value="P:phosphoenolpyruvate-dependent sugar phosphotransferase system"/>
    <property type="evidence" value="ECO:0007669"/>
    <property type="project" value="UniProtKB-KW"/>
</dbReference>
<feature type="transmembrane region" description="Helical" evidence="9">
    <location>
        <begin position="183"/>
        <end position="202"/>
    </location>
</feature>
<keyword evidence="14" id="KW-1185">Reference proteome</keyword>
<dbReference type="EMBL" id="BJUX01000005">
    <property type="protein sequence ID" value="GEK88659.1"/>
    <property type="molecule type" value="Genomic_DNA"/>
</dbReference>
<dbReference type="EMBL" id="FOBL01000029">
    <property type="protein sequence ID" value="SEM15309.1"/>
    <property type="molecule type" value="Genomic_DNA"/>
</dbReference>
<evidence type="ECO:0000313" key="12">
    <source>
        <dbReference type="EMBL" id="SEM15309.1"/>
    </source>
</evidence>
<dbReference type="PANTHER" id="PTHR37324:SF2">
    <property type="entry name" value="PTS SYSTEM GALACTITOL-SPECIFIC EIIC COMPONENT"/>
    <property type="match status" value="1"/>
</dbReference>
<keyword evidence="7 9" id="KW-1133">Transmembrane helix</keyword>
<keyword evidence="8 9" id="KW-0472">Membrane</keyword>
<evidence type="ECO:0000256" key="3">
    <source>
        <dbReference type="ARBA" id="ARBA00022475"/>
    </source>
</evidence>
<reference evidence="11 14" key="2">
    <citation type="submission" date="2019-07" db="EMBL/GenBank/DDBJ databases">
        <title>Whole genome shotgun sequence of Alkalibacterium putridalgicola NBRC 103243.</title>
        <authorList>
            <person name="Hosoyama A."/>
            <person name="Uohara A."/>
            <person name="Ohji S."/>
            <person name="Ichikawa N."/>
        </authorList>
    </citation>
    <scope>NUCLEOTIDE SEQUENCE [LARGE SCALE GENOMIC DNA]</scope>
    <source>
        <strain evidence="11 14">NBRC 103243</strain>
    </source>
</reference>
<evidence type="ECO:0000313" key="11">
    <source>
        <dbReference type="EMBL" id="GEK88659.1"/>
    </source>
</evidence>
<dbReference type="GO" id="GO:0005886">
    <property type="term" value="C:plasma membrane"/>
    <property type="evidence" value="ECO:0007669"/>
    <property type="project" value="UniProtKB-SubCell"/>
</dbReference>